<reference evidence="2 3" key="1">
    <citation type="submission" date="2019-10" db="EMBL/GenBank/DDBJ databases">
        <title>Assembly and Annotation for the nematode Trichostrongylus colubriformis.</title>
        <authorList>
            <person name="Martin J."/>
        </authorList>
    </citation>
    <scope>NUCLEOTIDE SEQUENCE [LARGE SCALE GENOMIC DNA]</scope>
    <source>
        <strain evidence="2">G859</strain>
        <tissue evidence="2">Whole worm</tissue>
    </source>
</reference>
<keyword evidence="3" id="KW-1185">Reference proteome</keyword>
<evidence type="ECO:0000313" key="3">
    <source>
        <dbReference type="Proteomes" id="UP001331761"/>
    </source>
</evidence>
<dbReference type="AlphaFoldDB" id="A0AAN8IRY3"/>
<feature type="compositionally biased region" description="Basic and acidic residues" evidence="1">
    <location>
        <begin position="1"/>
        <end position="12"/>
    </location>
</feature>
<organism evidence="2 3">
    <name type="scientific">Trichostrongylus colubriformis</name>
    <name type="common">Black scour worm</name>
    <dbReference type="NCBI Taxonomy" id="6319"/>
    <lineage>
        <taxon>Eukaryota</taxon>
        <taxon>Metazoa</taxon>
        <taxon>Ecdysozoa</taxon>
        <taxon>Nematoda</taxon>
        <taxon>Chromadorea</taxon>
        <taxon>Rhabditida</taxon>
        <taxon>Rhabditina</taxon>
        <taxon>Rhabditomorpha</taxon>
        <taxon>Strongyloidea</taxon>
        <taxon>Trichostrongylidae</taxon>
        <taxon>Trichostrongylus</taxon>
    </lineage>
</organism>
<dbReference type="EMBL" id="WIXE01003657">
    <property type="protein sequence ID" value="KAK5983746.1"/>
    <property type="molecule type" value="Genomic_DNA"/>
</dbReference>
<gene>
    <name evidence="2" type="ORF">GCK32_010876</name>
</gene>
<evidence type="ECO:0000313" key="2">
    <source>
        <dbReference type="EMBL" id="KAK5983746.1"/>
    </source>
</evidence>
<protein>
    <submittedName>
        <fullName evidence="2">Uncharacterized protein</fullName>
    </submittedName>
</protein>
<proteinExistence type="predicted"/>
<feature type="region of interest" description="Disordered" evidence="1">
    <location>
        <begin position="1"/>
        <end position="32"/>
    </location>
</feature>
<dbReference type="Proteomes" id="UP001331761">
    <property type="component" value="Unassembled WGS sequence"/>
</dbReference>
<sequence length="120" mass="13425">MPHSEDELKSSSDIKLSNEGQKNLKKRKSSVAIEDSSCVEVNAVGLYNDLRGSADVQDGPSNCGQRRRELIKKKSEMLCISGFFHSKMPKQWLRRCPLFGTVLGGLSNKNERKVDRTKNG</sequence>
<evidence type="ECO:0000256" key="1">
    <source>
        <dbReference type="SAM" id="MobiDB-lite"/>
    </source>
</evidence>
<accession>A0AAN8IRY3</accession>
<comment type="caution">
    <text evidence="2">The sequence shown here is derived from an EMBL/GenBank/DDBJ whole genome shotgun (WGS) entry which is preliminary data.</text>
</comment>
<name>A0AAN8IRY3_TRICO</name>